<keyword evidence="8" id="KW-0479">Metal-binding</keyword>
<dbReference type="Gene3D" id="2.102.10.10">
    <property type="entry name" value="Rieske [2Fe-2S] iron-sulphur domain"/>
    <property type="match status" value="1"/>
</dbReference>
<dbReference type="PANTHER" id="PTHR43756:SF5">
    <property type="entry name" value="CHOLINE MONOOXYGENASE, CHLOROPLASTIC"/>
    <property type="match status" value="1"/>
</dbReference>
<comment type="caution">
    <text evidence="14">The sequence shown here is derived from an EMBL/GenBank/DDBJ whole genome shotgun (WGS) entry which is preliminary data.</text>
</comment>
<protein>
    <recommendedName>
        <fullName evidence="6">Choline monooxygenase, chloroplastic</fullName>
        <ecNumber evidence="5">1.14.15.7</ecNumber>
    </recommendedName>
</protein>
<keyword evidence="10" id="KW-0408">Iron</keyword>
<dbReference type="PRINTS" id="PR00090">
    <property type="entry name" value="RNGDIOXGNASE"/>
</dbReference>
<dbReference type="GO" id="GO:0005506">
    <property type="term" value="F:iron ion binding"/>
    <property type="evidence" value="ECO:0007669"/>
    <property type="project" value="InterPro"/>
</dbReference>
<evidence type="ECO:0000256" key="8">
    <source>
        <dbReference type="ARBA" id="ARBA00022723"/>
    </source>
</evidence>
<dbReference type="AlphaFoldDB" id="A0A9W8RWK5"/>
<evidence type="ECO:0000256" key="3">
    <source>
        <dbReference type="ARBA" id="ARBA00004866"/>
    </source>
</evidence>
<dbReference type="InterPro" id="IPR015879">
    <property type="entry name" value="Ring_hydroxy_dOase_asu_C_dom"/>
</dbReference>
<accession>A0A9W8RWK5</accession>
<keyword evidence="15" id="KW-1185">Reference proteome</keyword>
<feature type="domain" description="Rieske" evidence="13">
    <location>
        <begin position="59"/>
        <end position="159"/>
    </location>
</feature>
<keyword evidence="9" id="KW-0560">Oxidoreductase</keyword>
<dbReference type="InterPro" id="IPR001663">
    <property type="entry name" value="Rng_hydr_dOase-A"/>
</dbReference>
<proteinExistence type="inferred from homology"/>
<comment type="cofactor">
    <cofactor evidence="1">
        <name>Fe cation</name>
        <dbReference type="ChEBI" id="CHEBI:24875"/>
    </cofactor>
</comment>
<reference evidence="14" key="1">
    <citation type="submission" date="2022-09" db="EMBL/GenBank/DDBJ databases">
        <title>Fusarium specimens isolated from Avocado Roots.</title>
        <authorList>
            <person name="Stajich J."/>
            <person name="Roper C."/>
            <person name="Heimlech-Rivalta G."/>
        </authorList>
    </citation>
    <scope>NUCLEOTIDE SEQUENCE</scope>
    <source>
        <strain evidence="14">CF00136</strain>
    </source>
</reference>
<evidence type="ECO:0000256" key="1">
    <source>
        <dbReference type="ARBA" id="ARBA00001962"/>
    </source>
</evidence>
<dbReference type="SUPFAM" id="SSF55961">
    <property type="entry name" value="Bet v1-like"/>
    <property type="match status" value="1"/>
</dbReference>
<evidence type="ECO:0000256" key="7">
    <source>
        <dbReference type="ARBA" id="ARBA00022714"/>
    </source>
</evidence>
<dbReference type="PANTHER" id="PTHR43756">
    <property type="entry name" value="CHOLINE MONOOXYGENASE, CHLOROPLASTIC"/>
    <property type="match status" value="1"/>
</dbReference>
<comment type="catalytic activity">
    <reaction evidence="12">
        <text>choline + 2 reduced [2Fe-2S]-[ferredoxin] + O2 + 2 H(+) = betaine aldehyde hydrate + 2 oxidized [2Fe-2S]-[ferredoxin] + H2O</text>
        <dbReference type="Rhea" id="RHEA:17769"/>
        <dbReference type="Rhea" id="RHEA-COMP:10000"/>
        <dbReference type="Rhea" id="RHEA-COMP:10001"/>
        <dbReference type="ChEBI" id="CHEBI:15354"/>
        <dbReference type="ChEBI" id="CHEBI:15377"/>
        <dbReference type="ChEBI" id="CHEBI:15378"/>
        <dbReference type="ChEBI" id="CHEBI:15379"/>
        <dbReference type="ChEBI" id="CHEBI:15870"/>
        <dbReference type="ChEBI" id="CHEBI:33737"/>
        <dbReference type="ChEBI" id="CHEBI:33738"/>
        <dbReference type="EC" id="1.14.15.7"/>
    </reaction>
</comment>
<gene>
    <name evidence="14" type="ORF">NW762_009021</name>
</gene>
<comment type="pathway">
    <text evidence="3">Amine and polyamine biosynthesis; betaine biosynthesis via choline pathway; betaine aldehyde from choline (monooxygenase route): step 1/1.</text>
</comment>
<evidence type="ECO:0000259" key="13">
    <source>
        <dbReference type="PROSITE" id="PS51296"/>
    </source>
</evidence>
<dbReference type="InterPro" id="IPR036922">
    <property type="entry name" value="Rieske_2Fe-2S_sf"/>
</dbReference>
<evidence type="ECO:0000256" key="10">
    <source>
        <dbReference type="ARBA" id="ARBA00023004"/>
    </source>
</evidence>
<dbReference type="Proteomes" id="UP001152049">
    <property type="component" value="Unassembled WGS sequence"/>
</dbReference>
<evidence type="ECO:0000256" key="11">
    <source>
        <dbReference type="ARBA" id="ARBA00023014"/>
    </source>
</evidence>
<evidence type="ECO:0000256" key="6">
    <source>
        <dbReference type="ARBA" id="ARBA00014931"/>
    </source>
</evidence>
<evidence type="ECO:0000256" key="2">
    <source>
        <dbReference type="ARBA" id="ARBA00002149"/>
    </source>
</evidence>
<dbReference type="PROSITE" id="PS51296">
    <property type="entry name" value="RIESKE"/>
    <property type="match status" value="1"/>
</dbReference>
<dbReference type="CDD" id="cd03469">
    <property type="entry name" value="Rieske_RO_Alpha_N"/>
    <property type="match status" value="1"/>
</dbReference>
<dbReference type="InterPro" id="IPR017941">
    <property type="entry name" value="Rieske_2Fe-2S"/>
</dbReference>
<evidence type="ECO:0000256" key="12">
    <source>
        <dbReference type="ARBA" id="ARBA00049097"/>
    </source>
</evidence>
<sequence length="433" mass="49722">MAAVQTPPVPQDFTTPIKNGLNGVAQPNEILEGNFPASWYTQPGFYEFERRAIFSKHWLLMTHRIRLPESGSFLRFELAGFDFFLIKDKKNEIHAFHNICRHRAYPILEEKDGRQGKKSILSCGYHGWSYGLSGNLAKAPKFEEVEGFKKEDYSLFSIHTHVDKTGFIWVNFDASDSPIPWEEMNGGTDEQPRYNDFNIDNYVYERTWTTNGKYNWKLVGENYNECYHCTASHPGIRKITNLDRYAVEPKKGRMEHTPPNRDDIKPEDVKFFGNGAFTYNYPNTSVNFSTPYFFIMRVVPKTATTVTTEYEVYRNPESDIETFNKAAEFFEGIELEDYDLMNGVQANLNNNVFVNGPLHKARESGIFAFKRLVQKHLQEHREIEAAKGCQVHPARRNQQLYKTISDEEKFCGDVCACRDAAQNASNGTSPAGA</sequence>
<evidence type="ECO:0000256" key="9">
    <source>
        <dbReference type="ARBA" id="ARBA00023002"/>
    </source>
</evidence>
<keyword evidence="11" id="KW-0411">Iron-sulfur</keyword>
<evidence type="ECO:0000313" key="14">
    <source>
        <dbReference type="EMBL" id="KAJ4256925.1"/>
    </source>
</evidence>
<dbReference type="CDD" id="cd00680">
    <property type="entry name" value="RHO_alpha_C"/>
    <property type="match status" value="1"/>
</dbReference>
<dbReference type="GO" id="GO:0019133">
    <property type="term" value="F:choline monooxygenase activity"/>
    <property type="evidence" value="ECO:0007669"/>
    <property type="project" value="UniProtKB-EC"/>
</dbReference>
<comment type="similarity">
    <text evidence="4">Belongs to the choline monooxygenase family.</text>
</comment>
<evidence type="ECO:0000256" key="4">
    <source>
        <dbReference type="ARBA" id="ARBA00010848"/>
    </source>
</evidence>
<dbReference type="EMBL" id="JAOQAZ010000018">
    <property type="protein sequence ID" value="KAJ4256925.1"/>
    <property type="molecule type" value="Genomic_DNA"/>
</dbReference>
<dbReference type="Gene3D" id="3.90.380.10">
    <property type="entry name" value="Naphthalene 1,2-dioxygenase Alpha Subunit, Chain A, domain 1"/>
    <property type="match status" value="2"/>
</dbReference>
<evidence type="ECO:0000256" key="5">
    <source>
        <dbReference type="ARBA" id="ARBA00012763"/>
    </source>
</evidence>
<dbReference type="Pfam" id="PF00355">
    <property type="entry name" value="Rieske"/>
    <property type="match status" value="1"/>
</dbReference>
<keyword evidence="7" id="KW-0001">2Fe-2S</keyword>
<evidence type="ECO:0000313" key="15">
    <source>
        <dbReference type="Proteomes" id="UP001152049"/>
    </source>
</evidence>
<name>A0A9W8RWK5_9HYPO</name>
<dbReference type="EC" id="1.14.15.7" evidence="5"/>
<dbReference type="Pfam" id="PF00848">
    <property type="entry name" value="Ring_hydroxyl_A"/>
    <property type="match status" value="1"/>
</dbReference>
<organism evidence="14 15">
    <name type="scientific">Fusarium torreyae</name>
    <dbReference type="NCBI Taxonomy" id="1237075"/>
    <lineage>
        <taxon>Eukaryota</taxon>
        <taxon>Fungi</taxon>
        <taxon>Dikarya</taxon>
        <taxon>Ascomycota</taxon>
        <taxon>Pezizomycotina</taxon>
        <taxon>Sordariomycetes</taxon>
        <taxon>Hypocreomycetidae</taxon>
        <taxon>Hypocreales</taxon>
        <taxon>Nectriaceae</taxon>
        <taxon>Fusarium</taxon>
    </lineage>
</organism>
<comment type="function">
    <text evidence="2">Catalyzes the first step of the osmoprotectant glycine betaine synthesis.</text>
</comment>
<dbReference type="OrthoDB" id="426882at2759"/>
<dbReference type="GO" id="GO:0051537">
    <property type="term" value="F:2 iron, 2 sulfur cluster binding"/>
    <property type="evidence" value="ECO:0007669"/>
    <property type="project" value="UniProtKB-KW"/>
</dbReference>
<dbReference type="SUPFAM" id="SSF50022">
    <property type="entry name" value="ISP domain"/>
    <property type="match status" value="1"/>
</dbReference>